<gene>
    <name evidence="2" type="ORF">TCM_044414</name>
</gene>
<dbReference type="PANTHER" id="PTHR12320">
    <property type="entry name" value="PROTEIN PHOSPHATASE 2C"/>
    <property type="match status" value="1"/>
</dbReference>
<accession>A0A061FX12</accession>
<comment type="similarity">
    <text evidence="1">Belongs to the PP2C family.</text>
</comment>
<dbReference type="InterPro" id="IPR039123">
    <property type="entry name" value="PPTC7"/>
</dbReference>
<evidence type="ECO:0000313" key="2">
    <source>
        <dbReference type="EMBL" id="EOY19344.1"/>
    </source>
</evidence>
<comment type="catalytic activity">
    <reaction evidence="1">
        <text>O-phospho-L-threonyl-[protein] + H2O = L-threonyl-[protein] + phosphate</text>
        <dbReference type="Rhea" id="RHEA:47004"/>
        <dbReference type="Rhea" id="RHEA-COMP:11060"/>
        <dbReference type="Rhea" id="RHEA-COMP:11605"/>
        <dbReference type="ChEBI" id="CHEBI:15377"/>
        <dbReference type="ChEBI" id="CHEBI:30013"/>
        <dbReference type="ChEBI" id="CHEBI:43474"/>
        <dbReference type="ChEBI" id="CHEBI:61977"/>
        <dbReference type="EC" id="3.1.3.16"/>
    </reaction>
</comment>
<dbReference type="AlphaFoldDB" id="A0A061FX12"/>
<dbReference type="Gramene" id="EOY19344">
    <property type="protein sequence ID" value="EOY19344"/>
    <property type="gene ID" value="TCM_044414"/>
</dbReference>
<reference evidence="2 3" key="1">
    <citation type="journal article" date="2013" name="Genome Biol.">
        <title>The genome sequence of the most widely cultivated cacao type and its use to identify candidate genes regulating pod color.</title>
        <authorList>
            <person name="Motamayor J.C."/>
            <person name="Mockaitis K."/>
            <person name="Schmutz J."/>
            <person name="Haiminen N."/>
            <person name="Iii D.L."/>
            <person name="Cornejo O."/>
            <person name="Findley S.D."/>
            <person name="Zheng P."/>
            <person name="Utro F."/>
            <person name="Royaert S."/>
            <person name="Saski C."/>
            <person name="Jenkins J."/>
            <person name="Podicheti R."/>
            <person name="Zhao M."/>
            <person name="Scheffler B.E."/>
            <person name="Stack J.C."/>
            <person name="Feltus F.A."/>
            <person name="Mustiga G.M."/>
            <person name="Amores F."/>
            <person name="Phillips W."/>
            <person name="Marelli J.P."/>
            <person name="May G.D."/>
            <person name="Shapiro H."/>
            <person name="Ma J."/>
            <person name="Bustamante C.D."/>
            <person name="Schnell R.J."/>
            <person name="Main D."/>
            <person name="Gilbert D."/>
            <person name="Parida L."/>
            <person name="Kuhn D.N."/>
        </authorList>
    </citation>
    <scope>NUCLEOTIDE SEQUENCE [LARGE SCALE GENOMIC DNA]</scope>
    <source>
        <strain evidence="3">cv. Matina 1-6</strain>
    </source>
</reference>
<keyword evidence="1" id="KW-0904">Protein phosphatase</keyword>
<keyword evidence="3" id="KW-1185">Reference proteome</keyword>
<keyword evidence="1" id="KW-0460">Magnesium</keyword>
<keyword evidence="1" id="KW-0464">Manganese</keyword>
<dbReference type="EC" id="3.1.3.16" evidence="1"/>
<name>A0A061FX12_THECC</name>
<comment type="cofactor">
    <cofactor evidence="1">
        <name>Mn(2+)</name>
        <dbReference type="ChEBI" id="CHEBI:29035"/>
    </cofactor>
</comment>
<keyword evidence="1" id="KW-0378">Hydrolase</keyword>
<dbReference type="PANTHER" id="PTHR12320:SF14">
    <property type="entry name" value="PROTEIN PHOSPHATASE"/>
    <property type="match status" value="1"/>
</dbReference>
<dbReference type="GO" id="GO:0046872">
    <property type="term" value="F:metal ion binding"/>
    <property type="evidence" value="ECO:0007669"/>
    <property type="project" value="UniProtKB-UniRule"/>
</dbReference>
<evidence type="ECO:0000313" key="3">
    <source>
        <dbReference type="Proteomes" id="UP000026915"/>
    </source>
</evidence>
<protein>
    <recommendedName>
        <fullName evidence="1">Protein phosphatase</fullName>
        <ecNumber evidence="1">3.1.3.16</ecNumber>
    </recommendedName>
</protein>
<dbReference type="Proteomes" id="UP000026915">
    <property type="component" value="Chromosome 10"/>
</dbReference>
<keyword evidence="1" id="KW-0479">Metal-binding</keyword>
<dbReference type="InParanoid" id="A0A061FX12"/>
<sequence length="112" mass="12589">MANATIAVHEEHELKGSVDPRTVLGHSRSWHRWLLDSMYPTEMEEILKHETKEQKGNVCPDKIASLIAGYALHNSFDRFAFSPFEKAAKKAGLNRMGGKVDDITVVVRIVQS</sequence>
<organism evidence="2 3">
    <name type="scientific">Theobroma cacao</name>
    <name type="common">Cacao</name>
    <name type="synonym">Cocoa</name>
    <dbReference type="NCBI Taxonomy" id="3641"/>
    <lineage>
        <taxon>Eukaryota</taxon>
        <taxon>Viridiplantae</taxon>
        <taxon>Streptophyta</taxon>
        <taxon>Embryophyta</taxon>
        <taxon>Tracheophyta</taxon>
        <taxon>Spermatophyta</taxon>
        <taxon>Magnoliopsida</taxon>
        <taxon>eudicotyledons</taxon>
        <taxon>Gunneridae</taxon>
        <taxon>Pentapetalae</taxon>
        <taxon>rosids</taxon>
        <taxon>malvids</taxon>
        <taxon>Malvales</taxon>
        <taxon>Malvaceae</taxon>
        <taxon>Byttnerioideae</taxon>
        <taxon>Theobroma</taxon>
    </lineage>
</organism>
<comment type="cofactor">
    <cofactor evidence="1">
        <name>Mg(2+)</name>
        <dbReference type="ChEBI" id="CHEBI:18420"/>
    </cofactor>
</comment>
<dbReference type="HOGENOM" id="CLU_2150457_0_0_1"/>
<dbReference type="EMBL" id="CM001888">
    <property type="protein sequence ID" value="EOY19344.1"/>
    <property type="molecule type" value="Genomic_DNA"/>
</dbReference>
<proteinExistence type="inferred from homology"/>
<evidence type="ECO:0000256" key="1">
    <source>
        <dbReference type="RuleBase" id="RU366020"/>
    </source>
</evidence>
<dbReference type="GO" id="GO:0004722">
    <property type="term" value="F:protein serine/threonine phosphatase activity"/>
    <property type="evidence" value="ECO:0007669"/>
    <property type="project" value="UniProtKB-EC"/>
</dbReference>
<comment type="catalytic activity">
    <reaction evidence="1">
        <text>O-phospho-L-seryl-[protein] + H2O = L-seryl-[protein] + phosphate</text>
        <dbReference type="Rhea" id="RHEA:20629"/>
        <dbReference type="Rhea" id="RHEA-COMP:9863"/>
        <dbReference type="Rhea" id="RHEA-COMP:11604"/>
        <dbReference type="ChEBI" id="CHEBI:15377"/>
        <dbReference type="ChEBI" id="CHEBI:29999"/>
        <dbReference type="ChEBI" id="CHEBI:43474"/>
        <dbReference type="ChEBI" id="CHEBI:83421"/>
        <dbReference type="EC" id="3.1.3.16"/>
    </reaction>
</comment>